<dbReference type="SUPFAM" id="SSF56300">
    <property type="entry name" value="Metallo-dependent phosphatases"/>
    <property type="match status" value="1"/>
</dbReference>
<organism evidence="3 4">
    <name type="scientific">Clavispora lusitaniae</name>
    <name type="common">Candida lusitaniae</name>
    <dbReference type="NCBI Taxonomy" id="36911"/>
    <lineage>
        <taxon>Eukaryota</taxon>
        <taxon>Fungi</taxon>
        <taxon>Dikarya</taxon>
        <taxon>Ascomycota</taxon>
        <taxon>Saccharomycotina</taxon>
        <taxon>Pichiomycetes</taxon>
        <taxon>Metschnikowiaceae</taxon>
        <taxon>Clavispora</taxon>
    </lineage>
</organism>
<dbReference type="Pfam" id="PF00149">
    <property type="entry name" value="Metallophos"/>
    <property type="match status" value="1"/>
</dbReference>
<feature type="region of interest" description="Disordered" evidence="1">
    <location>
        <begin position="301"/>
        <end position="336"/>
    </location>
</feature>
<sequence>MVKVVVEGCCHGDLDEIYANVPSSAELLIICGDFEALRNSADLETMSVPRKYLKMGDFHRYYSGEKKAPVLTVFIGGNHECSSYLRELQYGGWVAPNIYYLGHYGVVWFKGLRISGISGIWNYHSFISAMSKKNAPTYALPYSDQTIKSVYHVVPKNYLKLLLSSTSDIVVSHDWPQYIWKWGNCAQLLRHKPFFRKDMDSGRLGSPLARNALGRLKPRYWFSSHLHTRFVANVKHAEEFGVDEEAYLKKKVDGDHSRETPPEKSGEIMLDMDEEVSCDKSTGSEVQPTLKEASNEITLDIEENSSEIKIDMDENLDRSSETKSDTNPGNANPEAAGSSEILLDLDDSVGAQQSMNNSVKRRKIAKTTHFLALDKCLPRRKFIEVLDIDPLTENSIYHDSGLYHDARSIAVNKVVEDFVSTNFSVWSSINPHDLLHLDRIKGLINELEESISREIPRIEQLDLKVPSNFQKCAPDNSQKDVSLQYWPNNQTSDYCKAFGVPLPNLDGS</sequence>
<name>A0AA91Q576_CLALS</name>
<dbReference type="InterPro" id="IPR007708">
    <property type="entry name" value="DBR1_C"/>
</dbReference>
<dbReference type="SMART" id="SM01124">
    <property type="entry name" value="DBR1"/>
    <property type="match status" value="1"/>
</dbReference>
<evidence type="ECO:0000259" key="2">
    <source>
        <dbReference type="SMART" id="SM01124"/>
    </source>
</evidence>
<protein>
    <submittedName>
        <fullName evidence="3">RNA lariat debranching enzyme</fullName>
    </submittedName>
</protein>
<dbReference type="Proteomes" id="UP000195602">
    <property type="component" value="Unassembled WGS sequence"/>
</dbReference>
<evidence type="ECO:0000313" key="3">
    <source>
        <dbReference type="EMBL" id="OVF11347.1"/>
    </source>
</evidence>
<dbReference type="AlphaFoldDB" id="A0AA91Q576"/>
<proteinExistence type="predicted"/>
<dbReference type="GO" id="GO:0005634">
    <property type="term" value="C:nucleus"/>
    <property type="evidence" value="ECO:0007669"/>
    <property type="project" value="TreeGrafter"/>
</dbReference>
<dbReference type="InterPro" id="IPR004843">
    <property type="entry name" value="Calcineurin-like_PHP"/>
</dbReference>
<reference evidence="3 4" key="1">
    <citation type="submission" date="2017-04" db="EMBL/GenBank/DDBJ databases">
        <title>Draft genome of the yeast Clavispora lusitaniae type strain CBS 6936.</title>
        <authorList>
            <person name="Durrens P."/>
            <person name="Klopp C."/>
            <person name="Biteau N."/>
            <person name="Fitton-Ouhabi V."/>
            <person name="Dementhon K."/>
            <person name="Accoceberry I."/>
            <person name="Sherman D.J."/>
            <person name="Noel T."/>
        </authorList>
    </citation>
    <scope>NUCLEOTIDE SEQUENCE [LARGE SCALE GENOMIC DNA]</scope>
    <source>
        <strain evidence="3 4">CBS 6936</strain>
    </source>
</reference>
<feature type="domain" description="Lariat debranching enzyme C-terminal" evidence="2">
    <location>
        <begin position="355"/>
        <end position="504"/>
    </location>
</feature>
<feature type="compositionally biased region" description="Basic and acidic residues" evidence="1">
    <location>
        <begin position="306"/>
        <end position="324"/>
    </location>
</feature>
<dbReference type="GO" id="GO:0000398">
    <property type="term" value="P:mRNA splicing, via spliceosome"/>
    <property type="evidence" value="ECO:0007669"/>
    <property type="project" value="TreeGrafter"/>
</dbReference>
<dbReference type="PANTHER" id="PTHR12849">
    <property type="entry name" value="RNA LARIAT DEBRANCHING ENZYME"/>
    <property type="match status" value="1"/>
</dbReference>
<dbReference type="GO" id="GO:0008419">
    <property type="term" value="F:RNA lariat debranching enzyme activity"/>
    <property type="evidence" value="ECO:0007669"/>
    <property type="project" value="TreeGrafter"/>
</dbReference>
<evidence type="ECO:0000313" key="4">
    <source>
        <dbReference type="Proteomes" id="UP000195602"/>
    </source>
</evidence>
<gene>
    <name evidence="3" type="ORF">A9F13_01g08503</name>
</gene>
<dbReference type="Pfam" id="PF05011">
    <property type="entry name" value="DBR1"/>
    <property type="match status" value="1"/>
</dbReference>
<dbReference type="PANTHER" id="PTHR12849:SF0">
    <property type="entry name" value="LARIAT DEBRANCHING ENZYME"/>
    <property type="match status" value="1"/>
</dbReference>
<comment type="caution">
    <text evidence="3">The sequence shown here is derived from an EMBL/GenBank/DDBJ whole genome shotgun (WGS) entry which is preliminary data.</text>
</comment>
<dbReference type="KEGG" id="clus:A9F13_01g08503"/>
<accession>A0AA91Q576</accession>
<dbReference type="InterPro" id="IPR029052">
    <property type="entry name" value="Metallo-depent_PP-like"/>
</dbReference>
<dbReference type="EMBL" id="LYUB02000001">
    <property type="protein sequence ID" value="OVF11347.1"/>
    <property type="molecule type" value="Genomic_DNA"/>
</dbReference>
<evidence type="ECO:0000256" key="1">
    <source>
        <dbReference type="SAM" id="MobiDB-lite"/>
    </source>
</evidence>